<evidence type="ECO:0000256" key="1">
    <source>
        <dbReference type="SAM" id="Phobius"/>
    </source>
</evidence>
<accession>A0ABP0XA21</accession>
<dbReference type="InterPro" id="IPR004158">
    <property type="entry name" value="DUF247_pln"/>
</dbReference>
<gene>
    <name evidence="2" type="ORF">CSSPJE1EN1_LOCUS20985</name>
</gene>
<evidence type="ECO:0000313" key="3">
    <source>
        <dbReference type="Proteomes" id="UP001497444"/>
    </source>
</evidence>
<dbReference type="PANTHER" id="PTHR31170:SF25">
    <property type="entry name" value="BNAA09G04570D PROTEIN"/>
    <property type="match status" value="1"/>
</dbReference>
<dbReference type="Pfam" id="PF03140">
    <property type="entry name" value="DUF247"/>
    <property type="match status" value="1"/>
</dbReference>
<protein>
    <submittedName>
        <fullName evidence="2">Uncharacterized protein</fullName>
    </submittedName>
</protein>
<proteinExistence type="predicted"/>
<sequence>MSRGEAHVGSNGVPQVQLGVVHVGSNGVPEVQLGVDHGGLNGVPEVQLGVDHVGLNGVPEVQLGVVQNEVLILKVPQYMREYYPDQFTPKEWRLGLHNYEATSAAEDLKTSIREAFGLANEATWNDFCDDVVDHNYYVSLLRSYGLDHPPTPFNEAEVKSSLVLDALVLILRLARPSRDDLGGRPRHIFNPAVRSILDKPLVRLRLRAVELEFFLVENQIPLALLKKAVKKLIHLPMTASAPVDGPSMEIAILHRLLLTAINLVWPFTGESEHKQFVEYFWSTYPKETLAHTLGNCAHILDCVYRVLCGPRSVSNQASVEDIVHIQCATNLKAAGIKIKAVAGPLDNLSFQHRCLFVLAITISDLTEALFRNLAVYEDMNSEKSFCEFSAYLQLMKNLISGPEDVKLLIKCGVIVNFLGNEAEVCEAWNRLTRGLWFEGQSKSICQIAKGINRHCNYRNRQKTEFYEKFCSRPWYVISIFAATIVTLGTCIQTYVAVIGSDRMAPHFPAPAPAS</sequence>
<keyword evidence="1" id="KW-0472">Membrane</keyword>
<keyword evidence="3" id="KW-1185">Reference proteome</keyword>
<name>A0ABP0XA21_9BRYO</name>
<organism evidence="2 3">
    <name type="scientific">Sphagnum jensenii</name>
    <dbReference type="NCBI Taxonomy" id="128206"/>
    <lineage>
        <taxon>Eukaryota</taxon>
        <taxon>Viridiplantae</taxon>
        <taxon>Streptophyta</taxon>
        <taxon>Embryophyta</taxon>
        <taxon>Bryophyta</taxon>
        <taxon>Sphagnophytina</taxon>
        <taxon>Sphagnopsida</taxon>
        <taxon>Sphagnales</taxon>
        <taxon>Sphagnaceae</taxon>
        <taxon>Sphagnum</taxon>
    </lineage>
</organism>
<reference evidence="2" key="1">
    <citation type="submission" date="2024-02" db="EMBL/GenBank/DDBJ databases">
        <authorList>
            <consortium name="ELIXIR-Norway"/>
            <consortium name="Elixir Norway"/>
        </authorList>
    </citation>
    <scope>NUCLEOTIDE SEQUENCE</scope>
</reference>
<keyword evidence="1" id="KW-1133">Transmembrane helix</keyword>
<evidence type="ECO:0000313" key="2">
    <source>
        <dbReference type="EMBL" id="CAK9275507.1"/>
    </source>
</evidence>
<dbReference type="Proteomes" id="UP001497444">
    <property type="component" value="Chromosome 6"/>
</dbReference>
<dbReference type="PANTHER" id="PTHR31170">
    <property type="entry name" value="BNAC04G53230D PROTEIN"/>
    <property type="match status" value="1"/>
</dbReference>
<dbReference type="EMBL" id="OZ020101">
    <property type="protein sequence ID" value="CAK9275507.1"/>
    <property type="molecule type" value="Genomic_DNA"/>
</dbReference>
<keyword evidence="1" id="KW-0812">Transmembrane</keyword>
<feature type="transmembrane region" description="Helical" evidence="1">
    <location>
        <begin position="474"/>
        <end position="497"/>
    </location>
</feature>